<name>A0A0C2D4K0_9BACT</name>
<protein>
    <submittedName>
        <fullName evidence="2">Uncharacterized protein</fullName>
    </submittedName>
</protein>
<feature type="compositionally biased region" description="Polar residues" evidence="1">
    <location>
        <begin position="173"/>
        <end position="183"/>
    </location>
</feature>
<sequence>MPVPYVNVAKSSDLAKGTKKVKIAGESVAIEGANIRTSTGNEAGTAGGGLVSSKTKGKMKWASASADVKFEGKGVIRFLDVCLHNGNTDNTGGQPNTGSPGLSYGGDAPCPICGAPHGHPLPSDEDTETQIAELHTTEPLHRPGDPYGYMIGAMKCRHKNGDIVMLTAHSSKPTGGSIPNHQSPGGVGKSRGGQDYNVKKVKGSSKLGACAGPKLVFQARVRGLTPVAMTESWHGAPPPSGRSHAHGVHAESCDTCKKLLPAMLCPEKPPES</sequence>
<dbReference type="EMBL" id="JMCC02000034">
    <property type="protein sequence ID" value="KIG16605.1"/>
    <property type="molecule type" value="Genomic_DNA"/>
</dbReference>
<accession>A0A0C2D4K0</accession>
<reference evidence="2 3" key="1">
    <citation type="submission" date="2014-12" db="EMBL/GenBank/DDBJ databases">
        <title>Genome assembly of Enhygromyxa salina DSM 15201.</title>
        <authorList>
            <person name="Sharma G."/>
            <person name="Subramanian S."/>
        </authorList>
    </citation>
    <scope>NUCLEOTIDE SEQUENCE [LARGE SCALE GENOMIC DNA]</scope>
    <source>
        <strain evidence="2 3">DSM 15201</strain>
    </source>
</reference>
<evidence type="ECO:0000313" key="2">
    <source>
        <dbReference type="EMBL" id="KIG16605.1"/>
    </source>
</evidence>
<dbReference type="AlphaFoldDB" id="A0A0C2D4K0"/>
<dbReference type="Proteomes" id="UP000031599">
    <property type="component" value="Unassembled WGS sequence"/>
</dbReference>
<dbReference type="Pfam" id="PF13665">
    <property type="entry name" value="Tox-PAAR-like"/>
    <property type="match status" value="1"/>
</dbReference>
<evidence type="ECO:0000313" key="3">
    <source>
        <dbReference type="Proteomes" id="UP000031599"/>
    </source>
</evidence>
<feature type="region of interest" description="Disordered" evidence="1">
    <location>
        <begin position="173"/>
        <end position="194"/>
    </location>
</feature>
<comment type="caution">
    <text evidence="2">The sequence shown here is derived from an EMBL/GenBank/DDBJ whole genome shotgun (WGS) entry which is preliminary data.</text>
</comment>
<gene>
    <name evidence="2" type="ORF">DB30_04224</name>
</gene>
<organism evidence="2 3">
    <name type="scientific">Enhygromyxa salina</name>
    <dbReference type="NCBI Taxonomy" id="215803"/>
    <lineage>
        <taxon>Bacteria</taxon>
        <taxon>Pseudomonadati</taxon>
        <taxon>Myxococcota</taxon>
        <taxon>Polyangia</taxon>
        <taxon>Nannocystales</taxon>
        <taxon>Nannocystaceae</taxon>
        <taxon>Enhygromyxa</taxon>
    </lineage>
</organism>
<proteinExistence type="predicted"/>
<evidence type="ECO:0000256" key="1">
    <source>
        <dbReference type="SAM" id="MobiDB-lite"/>
    </source>
</evidence>